<feature type="transmembrane region" description="Helical" evidence="1">
    <location>
        <begin position="97"/>
        <end position="118"/>
    </location>
</feature>
<feature type="transmembrane region" description="Helical" evidence="1">
    <location>
        <begin position="66"/>
        <end position="85"/>
    </location>
</feature>
<sequence length="141" mass="14889">MSGELRQILLRTVVLLASWAVGLLVAAWVVPRVFLSAPGFIAAVVIFAVTQAVLSWWILKLPRAYASLLLGSTGLALTLLALILASGFTDGLRISGIAPWVAATLVVWLVTTVGAVLLPDVLIRDQAGVTRPIAQHAPSDE</sequence>
<evidence type="ECO:0008006" key="4">
    <source>
        <dbReference type="Google" id="ProtNLM"/>
    </source>
</evidence>
<name>A0A7I7PFT3_9MYCO</name>
<proteinExistence type="predicted"/>
<gene>
    <name evidence="2" type="ORF">MNVI_27810</name>
</gene>
<feature type="transmembrane region" description="Helical" evidence="1">
    <location>
        <begin position="12"/>
        <end position="31"/>
    </location>
</feature>
<reference evidence="2 3" key="1">
    <citation type="journal article" date="2019" name="Emerg. Microbes Infect.">
        <title>Comprehensive subspecies identification of 175 nontuberculous mycobacteria species based on 7547 genomic profiles.</title>
        <authorList>
            <person name="Matsumoto Y."/>
            <person name="Kinjo T."/>
            <person name="Motooka D."/>
            <person name="Nabeya D."/>
            <person name="Jung N."/>
            <person name="Uechi K."/>
            <person name="Horii T."/>
            <person name="Iida T."/>
            <person name="Fujita J."/>
            <person name="Nakamura S."/>
        </authorList>
    </citation>
    <scope>NUCLEOTIDE SEQUENCE [LARGE SCALE GENOMIC DNA]</scope>
    <source>
        <strain evidence="2 3">JCM 16367</strain>
    </source>
</reference>
<dbReference type="EMBL" id="AP022583">
    <property type="protein sequence ID" value="BBY07463.1"/>
    <property type="molecule type" value="Genomic_DNA"/>
</dbReference>
<keyword evidence="1" id="KW-0472">Membrane</keyword>
<evidence type="ECO:0000313" key="3">
    <source>
        <dbReference type="Proteomes" id="UP000466894"/>
    </source>
</evidence>
<evidence type="ECO:0000313" key="2">
    <source>
        <dbReference type="EMBL" id="BBY07463.1"/>
    </source>
</evidence>
<dbReference type="AlphaFoldDB" id="A0A7I7PFT3"/>
<dbReference type="KEGG" id="mnv:MNVI_27810"/>
<keyword evidence="1" id="KW-1133">Transmembrane helix</keyword>
<dbReference type="Proteomes" id="UP000466894">
    <property type="component" value="Chromosome"/>
</dbReference>
<dbReference type="RefSeq" id="WP_083087111.1">
    <property type="nucleotide sequence ID" value="NZ_AP022583.1"/>
</dbReference>
<feature type="transmembrane region" description="Helical" evidence="1">
    <location>
        <begin position="37"/>
        <end position="59"/>
    </location>
</feature>
<keyword evidence="1" id="KW-0812">Transmembrane</keyword>
<evidence type="ECO:0000256" key="1">
    <source>
        <dbReference type="SAM" id="Phobius"/>
    </source>
</evidence>
<protein>
    <recommendedName>
        <fullName evidence="4">Superfamily IV 4 TMS phage holin</fullName>
    </recommendedName>
</protein>
<organism evidence="2 3">
    <name type="scientific">Mycobacterium noviomagense</name>
    <dbReference type="NCBI Taxonomy" id="459858"/>
    <lineage>
        <taxon>Bacteria</taxon>
        <taxon>Bacillati</taxon>
        <taxon>Actinomycetota</taxon>
        <taxon>Actinomycetes</taxon>
        <taxon>Mycobacteriales</taxon>
        <taxon>Mycobacteriaceae</taxon>
        <taxon>Mycobacterium</taxon>
    </lineage>
</organism>
<accession>A0A7I7PFT3</accession>